<organism evidence="1 2">
    <name type="scientific">Rhodococcus jostii</name>
    <dbReference type="NCBI Taxonomy" id="132919"/>
    <lineage>
        <taxon>Bacteria</taxon>
        <taxon>Bacillati</taxon>
        <taxon>Actinomycetota</taxon>
        <taxon>Actinomycetes</taxon>
        <taxon>Mycobacteriales</taxon>
        <taxon>Nocardiaceae</taxon>
        <taxon>Rhodococcus</taxon>
    </lineage>
</organism>
<reference evidence="2" key="1">
    <citation type="submission" date="2016-10" db="EMBL/GenBank/DDBJ databases">
        <authorList>
            <person name="Varghese N."/>
        </authorList>
    </citation>
    <scope>NUCLEOTIDE SEQUENCE [LARGE SCALE GENOMIC DNA]</scope>
    <source>
        <strain evidence="2">DSM 44719</strain>
    </source>
</reference>
<evidence type="ECO:0000313" key="2">
    <source>
        <dbReference type="Proteomes" id="UP000183407"/>
    </source>
</evidence>
<sequence>MISPTDQLITLQDIAVRRATSFLTLNSTSPRGGWWPPAASRRTSSHASTRKFTPEPTYAVLRGRLRRTVSSTNIGCSQLIDRNVQRRSDSSSHAGVLRPSLTTFKSSELRDIDSCGISELELRQPGQRPPVTWKSIVTWHRHHGLQIFDLEHSEHGAQRVDLGGSTTVFPSPERRLSHVRLAGEVGNGHTSSLTRSSQSRWHKAARHTPSQLRPPTIFPLISGHDASLLLTSAHTADLNGGYR</sequence>
<accession>A0A1H4JHV3</accession>
<protein>
    <submittedName>
        <fullName evidence="1">Uncharacterized protein</fullName>
    </submittedName>
</protein>
<evidence type="ECO:0000313" key="1">
    <source>
        <dbReference type="EMBL" id="SEB45894.1"/>
    </source>
</evidence>
<gene>
    <name evidence="1" type="ORF">SAMN04490220_0913</name>
</gene>
<dbReference type="Proteomes" id="UP000183407">
    <property type="component" value="Unassembled WGS sequence"/>
</dbReference>
<proteinExistence type="predicted"/>
<name>A0A1H4JHV3_RHOJO</name>
<dbReference type="EMBL" id="FNTL01000003">
    <property type="protein sequence ID" value="SEB45894.1"/>
    <property type="molecule type" value="Genomic_DNA"/>
</dbReference>
<dbReference type="AlphaFoldDB" id="A0A1H4JHV3"/>